<dbReference type="InterPro" id="IPR005074">
    <property type="entry name" value="Peptidase_C39"/>
</dbReference>
<dbReference type="Gene3D" id="3.40.30.10">
    <property type="entry name" value="Glutaredoxin"/>
    <property type="match status" value="1"/>
</dbReference>
<evidence type="ECO:0000256" key="9">
    <source>
        <dbReference type="ARBA" id="ARBA00023284"/>
    </source>
</evidence>
<evidence type="ECO:0000256" key="7">
    <source>
        <dbReference type="ARBA" id="ARBA00023136"/>
    </source>
</evidence>
<comment type="similarity">
    <text evidence="2">Belongs to the VKOR family.</text>
</comment>
<evidence type="ECO:0000313" key="13">
    <source>
        <dbReference type="EMBL" id="EGC86422.1"/>
    </source>
</evidence>
<evidence type="ECO:0000256" key="2">
    <source>
        <dbReference type="ARBA" id="ARBA00006214"/>
    </source>
</evidence>
<dbReference type="GO" id="GO:0006508">
    <property type="term" value="P:proteolysis"/>
    <property type="evidence" value="ECO:0007669"/>
    <property type="project" value="InterPro"/>
</dbReference>
<dbReference type="InterPro" id="IPR038354">
    <property type="entry name" value="VKOR_sf"/>
</dbReference>
<feature type="transmembrane region" description="Helical" evidence="10">
    <location>
        <begin position="209"/>
        <end position="228"/>
    </location>
</feature>
<dbReference type="Gene3D" id="1.20.1440.130">
    <property type="entry name" value="VKOR domain"/>
    <property type="match status" value="1"/>
</dbReference>
<evidence type="ECO:0000259" key="12">
    <source>
        <dbReference type="Pfam" id="PF07884"/>
    </source>
</evidence>
<feature type="transmembrane region" description="Helical" evidence="10">
    <location>
        <begin position="261"/>
        <end position="279"/>
    </location>
</feature>
<dbReference type="GO" id="GO:0016020">
    <property type="term" value="C:membrane"/>
    <property type="evidence" value="ECO:0007669"/>
    <property type="project" value="UniProtKB-SubCell"/>
</dbReference>
<evidence type="ECO:0000259" key="11">
    <source>
        <dbReference type="Pfam" id="PF03412"/>
    </source>
</evidence>
<keyword evidence="6" id="KW-0560">Oxidoreductase</keyword>
<dbReference type="CDD" id="cd12921">
    <property type="entry name" value="VKOR_4"/>
    <property type="match status" value="1"/>
</dbReference>
<evidence type="ECO:0000313" key="14">
    <source>
        <dbReference type="Proteomes" id="UP000003155"/>
    </source>
</evidence>
<comment type="caution">
    <text evidence="13">The sequence shown here is derived from an EMBL/GenBank/DDBJ whole genome shotgun (WGS) entry which is preliminary data.</text>
</comment>
<comment type="subcellular location">
    <subcellularLocation>
        <location evidence="1">Membrane</location>
        <topology evidence="1">Multi-pass membrane protein</topology>
    </subcellularLocation>
</comment>
<keyword evidence="5 10" id="KW-1133">Transmembrane helix</keyword>
<keyword evidence="14" id="KW-1185">Reference proteome</keyword>
<sequence>MDRIYLIKELSFLLKVANVKFNRSLLIKELLSDPCYPSLVSISKALSFFGIENESYIVDVKHLPSLKNVIVHTTDENGHFYVLKGCSKDDVHLYDGTDKTTSKSEFLSVWDGVTLKMSRVHQDYSPSHNHTLGIFLATLFLLAISSITILQGKMIQALFFLNIIGLALAGSLLKKQMYNYDTVPFCMKGTIFDCEYVSARNPFRRWIPFDLPVLGLFFFIFCMSYLMLTQHTNFIFWAVNFVAVIIMLILTCYQLLVIRKYCIYCLSITVILMIKIFLLKPSSAPISLITLSNLICAFSLAFLLSIIIYKFAYVDSSLDEKEIELLRLKRNKRVLSECFSKKHVENSISDMMEFGNKNANIVITTFISLRCTHCRKVVSDIINLLAHFPNRFLWRVAIEGVYHPAMPENVFAKVNARQLNLLRLYQQDKKQCMKALGGWNIMKKNKNDTCLIVAYRHQLEMIKEENISHYPHIWVNDYIFPKEYSIKDLQCIQNEIIQLG</sequence>
<dbReference type="Gene3D" id="3.90.70.10">
    <property type="entry name" value="Cysteine proteinases"/>
    <property type="match status" value="1"/>
</dbReference>
<gene>
    <name evidence="13" type="ORF">HMPREF9303_1611</name>
</gene>
<protein>
    <submittedName>
        <fullName evidence="13">Peptidase, C39 family</fullName>
    </submittedName>
</protein>
<dbReference type="Pfam" id="PF03412">
    <property type="entry name" value="Peptidase_C39"/>
    <property type="match status" value="1"/>
</dbReference>
<evidence type="ECO:0000256" key="8">
    <source>
        <dbReference type="ARBA" id="ARBA00023157"/>
    </source>
</evidence>
<feature type="transmembrane region" description="Helical" evidence="10">
    <location>
        <begin position="285"/>
        <end position="309"/>
    </location>
</feature>
<feature type="transmembrane region" description="Helical" evidence="10">
    <location>
        <begin position="234"/>
        <end position="256"/>
    </location>
</feature>
<dbReference type="InterPro" id="IPR036249">
    <property type="entry name" value="Thioredoxin-like_sf"/>
</dbReference>
<proteinExistence type="inferred from homology"/>
<feature type="domain" description="Peptidase C39" evidence="11">
    <location>
        <begin position="38"/>
        <end position="118"/>
    </location>
</feature>
<dbReference type="EMBL" id="AEXO01000065">
    <property type="protein sequence ID" value="EGC86422.1"/>
    <property type="molecule type" value="Genomic_DNA"/>
</dbReference>
<dbReference type="InterPro" id="IPR012932">
    <property type="entry name" value="VKOR"/>
</dbReference>
<dbReference type="GO" id="GO:0016491">
    <property type="term" value="F:oxidoreductase activity"/>
    <property type="evidence" value="ECO:0007669"/>
    <property type="project" value="UniProtKB-KW"/>
</dbReference>
<evidence type="ECO:0000256" key="1">
    <source>
        <dbReference type="ARBA" id="ARBA00004141"/>
    </source>
</evidence>
<feature type="transmembrane region" description="Helical" evidence="10">
    <location>
        <begin position="131"/>
        <end position="149"/>
    </location>
</feature>
<accession>F0H6W5</accession>
<evidence type="ECO:0000256" key="5">
    <source>
        <dbReference type="ARBA" id="ARBA00022989"/>
    </source>
</evidence>
<evidence type="ECO:0000256" key="4">
    <source>
        <dbReference type="ARBA" id="ARBA00022719"/>
    </source>
</evidence>
<dbReference type="Pfam" id="PF07884">
    <property type="entry name" value="VKOR"/>
    <property type="match status" value="1"/>
</dbReference>
<dbReference type="GO" id="GO:0048038">
    <property type="term" value="F:quinone binding"/>
    <property type="evidence" value="ECO:0007669"/>
    <property type="project" value="UniProtKB-KW"/>
</dbReference>
<dbReference type="AlphaFoldDB" id="F0H6W5"/>
<dbReference type="Proteomes" id="UP000003155">
    <property type="component" value="Unassembled WGS sequence"/>
</dbReference>
<keyword evidence="3 10" id="KW-0812">Transmembrane</keyword>
<evidence type="ECO:0000256" key="6">
    <source>
        <dbReference type="ARBA" id="ARBA00023002"/>
    </source>
</evidence>
<evidence type="ECO:0000256" key="3">
    <source>
        <dbReference type="ARBA" id="ARBA00022692"/>
    </source>
</evidence>
<dbReference type="SUPFAM" id="SSF52833">
    <property type="entry name" value="Thioredoxin-like"/>
    <property type="match status" value="1"/>
</dbReference>
<name>F0H6W5_9BACT</name>
<keyword evidence="8" id="KW-1015">Disulfide bond</keyword>
<organism evidence="13 14">
    <name type="scientific">Prevotella denticola CRIS 18C-A</name>
    <dbReference type="NCBI Taxonomy" id="944557"/>
    <lineage>
        <taxon>Bacteria</taxon>
        <taxon>Pseudomonadati</taxon>
        <taxon>Bacteroidota</taxon>
        <taxon>Bacteroidia</taxon>
        <taxon>Bacteroidales</taxon>
        <taxon>Prevotellaceae</taxon>
        <taxon>Prevotella</taxon>
    </lineage>
</organism>
<keyword evidence="7 10" id="KW-0472">Membrane</keyword>
<evidence type="ECO:0000256" key="10">
    <source>
        <dbReference type="SAM" id="Phobius"/>
    </source>
</evidence>
<dbReference type="GO" id="GO:0005524">
    <property type="term" value="F:ATP binding"/>
    <property type="evidence" value="ECO:0007669"/>
    <property type="project" value="InterPro"/>
</dbReference>
<feature type="transmembrane region" description="Helical" evidence="10">
    <location>
        <begin position="155"/>
        <end position="173"/>
    </location>
</feature>
<dbReference type="GO" id="GO:0008233">
    <property type="term" value="F:peptidase activity"/>
    <property type="evidence" value="ECO:0007669"/>
    <property type="project" value="InterPro"/>
</dbReference>
<keyword evidence="9" id="KW-0676">Redox-active center</keyword>
<feature type="domain" description="Vitamin K epoxide reductase" evidence="12">
    <location>
        <begin position="158"/>
        <end position="276"/>
    </location>
</feature>
<keyword evidence="4" id="KW-0874">Quinone</keyword>
<reference evidence="13 14" key="1">
    <citation type="submission" date="2011-02" db="EMBL/GenBank/DDBJ databases">
        <authorList>
            <person name="Durkin A.S."/>
            <person name="Madupu R."/>
            <person name="Torralba M."/>
            <person name="Gillis M."/>
            <person name="Methe B."/>
            <person name="Sutton G."/>
            <person name="Nelson K.E."/>
        </authorList>
    </citation>
    <scope>NUCLEOTIDE SEQUENCE [LARGE SCALE GENOMIC DNA]</scope>
    <source>
        <strain evidence="13 14">CRIS 18C-A</strain>
    </source>
</reference>